<keyword evidence="4 5" id="KW-0732">Signal</keyword>
<keyword evidence="3" id="KW-0813">Transport</keyword>
<evidence type="ECO:0000313" key="8">
    <source>
        <dbReference type="Proteomes" id="UP000185628"/>
    </source>
</evidence>
<feature type="chain" id="PRO_5013316236" description="Fe/B12 periplasmic-binding domain-containing protein" evidence="5">
    <location>
        <begin position="32"/>
        <end position="354"/>
    </location>
</feature>
<evidence type="ECO:0000256" key="4">
    <source>
        <dbReference type="ARBA" id="ARBA00022729"/>
    </source>
</evidence>
<comment type="subcellular location">
    <subcellularLocation>
        <location evidence="1">Cell envelope</location>
    </subcellularLocation>
</comment>
<dbReference type="InterPro" id="IPR002491">
    <property type="entry name" value="ABC_transptr_periplasmic_BD"/>
</dbReference>
<protein>
    <recommendedName>
        <fullName evidence="6">Fe/B12 periplasmic-binding domain-containing protein</fullName>
    </recommendedName>
</protein>
<dbReference type="Proteomes" id="UP000185628">
    <property type="component" value="Unassembled WGS sequence"/>
</dbReference>
<evidence type="ECO:0000256" key="1">
    <source>
        <dbReference type="ARBA" id="ARBA00004196"/>
    </source>
</evidence>
<dbReference type="PANTHER" id="PTHR30532:SF24">
    <property type="entry name" value="FERRIC ENTEROBACTIN-BINDING PERIPLASMIC PROTEIN FEPB"/>
    <property type="match status" value="1"/>
</dbReference>
<evidence type="ECO:0000256" key="2">
    <source>
        <dbReference type="ARBA" id="ARBA00008814"/>
    </source>
</evidence>
<dbReference type="OrthoDB" id="1846031at2"/>
<feature type="signal peptide" evidence="5">
    <location>
        <begin position="1"/>
        <end position="31"/>
    </location>
</feature>
<dbReference type="Pfam" id="PF01497">
    <property type="entry name" value="Peripla_BP_2"/>
    <property type="match status" value="1"/>
</dbReference>
<dbReference type="SUPFAM" id="SSF53807">
    <property type="entry name" value="Helical backbone' metal receptor"/>
    <property type="match status" value="1"/>
</dbReference>
<comment type="caution">
    <text evidence="7">The sequence shown here is derived from an EMBL/GenBank/DDBJ whole genome shotgun (WGS) entry which is preliminary data.</text>
</comment>
<evidence type="ECO:0000256" key="3">
    <source>
        <dbReference type="ARBA" id="ARBA00022448"/>
    </source>
</evidence>
<dbReference type="PROSITE" id="PS50983">
    <property type="entry name" value="FE_B12_PBP"/>
    <property type="match status" value="1"/>
</dbReference>
<name>A0A1Q5Q244_9ACTO</name>
<keyword evidence="8" id="KW-1185">Reference proteome</keyword>
<dbReference type="CDD" id="cd01146">
    <property type="entry name" value="FhuD"/>
    <property type="match status" value="1"/>
</dbReference>
<dbReference type="RefSeq" id="WP_073716869.1">
    <property type="nucleotide sequence ID" value="NZ_MQVR01000046.1"/>
</dbReference>
<organism evidence="7 8">
    <name type="scientific">Bowdeniella nasicola</name>
    <dbReference type="NCBI Taxonomy" id="208480"/>
    <lineage>
        <taxon>Bacteria</taxon>
        <taxon>Bacillati</taxon>
        <taxon>Actinomycetota</taxon>
        <taxon>Actinomycetes</taxon>
        <taxon>Actinomycetales</taxon>
        <taxon>Actinomycetaceae</taxon>
        <taxon>Bowdeniella</taxon>
    </lineage>
</organism>
<dbReference type="InterPro" id="IPR051313">
    <property type="entry name" value="Bact_iron-sidero_bind"/>
</dbReference>
<dbReference type="GO" id="GO:1901678">
    <property type="term" value="P:iron coordination entity transport"/>
    <property type="evidence" value="ECO:0007669"/>
    <property type="project" value="UniProtKB-ARBA"/>
</dbReference>
<dbReference type="PROSITE" id="PS51257">
    <property type="entry name" value="PROKAR_LIPOPROTEIN"/>
    <property type="match status" value="1"/>
</dbReference>
<dbReference type="PANTHER" id="PTHR30532">
    <property type="entry name" value="IRON III DICITRATE-BINDING PERIPLASMIC PROTEIN"/>
    <property type="match status" value="1"/>
</dbReference>
<comment type="similarity">
    <text evidence="2">Belongs to the bacterial solute-binding protein 8 family.</text>
</comment>
<evidence type="ECO:0000313" key="7">
    <source>
        <dbReference type="EMBL" id="OKL53670.1"/>
    </source>
</evidence>
<sequence>MSVLRHTSALVTLATLALVAAGCSSTPDSSAAPDGAAATESSYPRTIEHALGDTTIPEKPERVVTLSWMNHDIVAALGVVPVGVPETWGGDEEGFTPWFRHQIENELNAQMPEVINVTEDGPDYEQILALQPDVIIGVYSGFTETEYKRLSEIAPTVAYMERPFTAGTWQEHTEIIGKILGEEDKAAELIEQTEAAIAEEAAKYPNLKGASFLYSTTFSSGATEITAYISEDPRVRLLHEFGMVDTPQLAAKTADVPADTWYGGISLEELDSVEADVVLAWSYADADTKHTLEHPVFNRWDPIANGRYFIAEDNTLGMATSGPDVLSIQWAIEQGYIKDISAAIDGGAVVHTAE</sequence>
<accession>A0A1Q5Q244</accession>
<proteinExistence type="inferred from homology"/>
<dbReference type="Gene3D" id="3.40.50.1980">
    <property type="entry name" value="Nitrogenase molybdenum iron protein domain"/>
    <property type="match status" value="2"/>
</dbReference>
<gene>
    <name evidence="7" type="ORF">BSZ39_08250</name>
</gene>
<feature type="domain" description="Fe/B12 periplasmic-binding" evidence="6">
    <location>
        <begin position="62"/>
        <end position="348"/>
    </location>
</feature>
<evidence type="ECO:0000259" key="6">
    <source>
        <dbReference type="PROSITE" id="PS50983"/>
    </source>
</evidence>
<evidence type="ECO:0000256" key="5">
    <source>
        <dbReference type="SAM" id="SignalP"/>
    </source>
</evidence>
<dbReference type="AlphaFoldDB" id="A0A1Q5Q244"/>
<reference evidence="8" key="1">
    <citation type="submission" date="2016-12" db="EMBL/GenBank/DDBJ databases">
        <authorList>
            <person name="Meng X."/>
        </authorList>
    </citation>
    <scope>NUCLEOTIDE SEQUENCE [LARGE SCALE GENOMIC DNA]</scope>
    <source>
        <strain evidence="8">DSM 19116</strain>
    </source>
</reference>
<dbReference type="EMBL" id="MQVR01000046">
    <property type="protein sequence ID" value="OKL53670.1"/>
    <property type="molecule type" value="Genomic_DNA"/>
</dbReference>
<dbReference type="GO" id="GO:0030288">
    <property type="term" value="C:outer membrane-bounded periplasmic space"/>
    <property type="evidence" value="ECO:0007669"/>
    <property type="project" value="TreeGrafter"/>
</dbReference>